<dbReference type="GO" id="GO:0000981">
    <property type="term" value="F:DNA-binding transcription factor activity, RNA polymerase II-specific"/>
    <property type="evidence" value="ECO:0007669"/>
    <property type="project" value="InterPro"/>
</dbReference>
<dbReference type="Gene3D" id="1.10.10.60">
    <property type="entry name" value="Homeodomain-like"/>
    <property type="match status" value="1"/>
</dbReference>
<dbReference type="EMBL" id="HBUF01048945">
    <property type="protein sequence ID" value="CAG6620960.1"/>
    <property type="molecule type" value="Transcribed_RNA"/>
</dbReference>
<proteinExistence type="inferred from homology"/>
<evidence type="ECO:0000256" key="7">
    <source>
        <dbReference type="PROSITE-ProRule" id="PRU00108"/>
    </source>
</evidence>
<feature type="compositionally biased region" description="Low complexity" evidence="9">
    <location>
        <begin position="120"/>
        <end position="133"/>
    </location>
</feature>
<dbReference type="SMART" id="SM00389">
    <property type="entry name" value="HOX"/>
    <property type="match status" value="1"/>
</dbReference>
<evidence type="ECO:0000256" key="4">
    <source>
        <dbReference type="ARBA" id="ARBA00023155"/>
    </source>
</evidence>
<dbReference type="EMBL" id="HBUF01221534">
    <property type="protein sequence ID" value="CAG6669618.1"/>
    <property type="molecule type" value="Transcribed_RNA"/>
</dbReference>
<sequence length="441" mass="48746">MLKLNNNSNSMTILNIHSIINNVGKHKTNCNNMETMTAQVEDENKMGKNLIMKDKDHHRGDGENNNICLQTKNNLSNFSVASLLSNNKRTEHRHDSTSSPDRDSYISSRDRTVPGDRSRSCSPSNRRYSNSSPKAHGSPNRRSSLDEEEYDDNSDVDDDVSIDVEDCSQIPRSPTSDGRPHSQNSNSSRSPPPSSHPANLNSLLIQQSANNLMVARFMQAAGAGGATPIRPIPYSALAAAGLSNPWNHPGHFSSSHHGLFNNFHAGLGGSPDSNKGDPPKLNVNLRKHKPNRKPRTPFTTQQLLSLEKKFREKQYLSIAERAEFSSSLHLTETQVKIWFQNRRAKAKRLQEAEIEKIKMSAIAAARPHHLYGHGPSPHLHQYFQHASPEALLHHPHPFSALLGRHPAMAHFMPAPMPQGSPPGGADMKASPPRPSPSPTMT</sequence>
<name>A0A8D9EV28_9HEMI</name>
<feature type="region of interest" description="Disordered" evidence="9">
    <location>
        <begin position="414"/>
        <end position="441"/>
    </location>
</feature>
<feature type="domain" description="Homeobox" evidence="10">
    <location>
        <begin position="289"/>
        <end position="349"/>
    </location>
</feature>
<dbReference type="InterPro" id="IPR020479">
    <property type="entry name" value="HD_metazoa"/>
</dbReference>
<dbReference type="InterPro" id="IPR009057">
    <property type="entry name" value="Homeodomain-like_sf"/>
</dbReference>
<dbReference type="PANTHER" id="PTHR24338:SF0">
    <property type="entry name" value="MUSCLE SEGMENTATION HOMEOBOX"/>
    <property type="match status" value="1"/>
</dbReference>
<dbReference type="PRINTS" id="PR00024">
    <property type="entry name" value="HOMEOBOX"/>
</dbReference>
<dbReference type="EMBL" id="HBUF01398395">
    <property type="protein sequence ID" value="CAG6736183.1"/>
    <property type="molecule type" value="Transcribed_RNA"/>
</dbReference>
<dbReference type="GO" id="GO:0048598">
    <property type="term" value="P:embryonic morphogenesis"/>
    <property type="evidence" value="ECO:0007669"/>
    <property type="project" value="TreeGrafter"/>
</dbReference>
<feature type="compositionally biased region" description="Pro residues" evidence="9">
    <location>
        <begin position="431"/>
        <end position="441"/>
    </location>
</feature>
<dbReference type="PROSITE" id="PS50071">
    <property type="entry name" value="HOMEOBOX_2"/>
    <property type="match status" value="1"/>
</dbReference>
<feature type="DNA-binding region" description="Homeobox" evidence="7">
    <location>
        <begin position="291"/>
        <end position="350"/>
    </location>
</feature>
<dbReference type="PROSITE" id="PS00027">
    <property type="entry name" value="HOMEOBOX_1"/>
    <property type="match status" value="1"/>
</dbReference>
<dbReference type="EMBL" id="HBUF01398396">
    <property type="protein sequence ID" value="CAG6736185.1"/>
    <property type="molecule type" value="Transcribed_RNA"/>
</dbReference>
<feature type="compositionally biased region" description="Basic and acidic residues" evidence="9">
    <location>
        <begin position="88"/>
        <end position="119"/>
    </location>
</feature>
<dbReference type="GO" id="GO:0000977">
    <property type="term" value="F:RNA polymerase II transcription regulatory region sequence-specific DNA binding"/>
    <property type="evidence" value="ECO:0007669"/>
    <property type="project" value="TreeGrafter"/>
</dbReference>
<evidence type="ECO:0000256" key="2">
    <source>
        <dbReference type="ARBA" id="ARBA00022473"/>
    </source>
</evidence>
<dbReference type="EMBL" id="HBUF01048944">
    <property type="protein sequence ID" value="CAG6620958.1"/>
    <property type="molecule type" value="Transcribed_RNA"/>
</dbReference>
<evidence type="ECO:0000313" key="11">
    <source>
        <dbReference type="EMBL" id="CAG6766767.1"/>
    </source>
</evidence>
<accession>A0A8D9EV28</accession>
<dbReference type="EMBL" id="HBUF01221528">
    <property type="protein sequence ID" value="CAG6669606.1"/>
    <property type="molecule type" value="Transcribed_RNA"/>
</dbReference>
<evidence type="ECO:0000259" key="10">
    <source>
        <dbReference type="PROSITE" id="PS50071"/>
    </source>
</evidence>
<keyword evidence="3 7" id="KW-0238">DNA-binding</keyword>
<dbReference type="AlphaFoldDB" id="A0A8D9EV28"/>
<dbReference type="SUPFAM" id="SSF46689">
    <property type="entry name" value="Homeodomain-like"/>
    <property type="match status" value="1"/>
</dbReference>
<evidence type="ECO:0000256" key="1">
    <source>
        <dbReference type="ARBA" id="ARBA00004123"/>
    </source>
</evidence>
<dbReference type="EMBL" id="HBUF01048946">
    <property type="protein sequence ID" value="CAG6620962.1"/>
    <property type="molecule type" value="Transcribed_RNA"/>
</dbReference>
<dbReference type="EMBL" id="HBUF01398397">
    <property type="protein sequence ID" value="CAG6736187.1"/>
    <property type="molecule type" value="Transcribed_RNA"/>
</dbReference>
<dbReference type="GO" id="GO:0005634">
    <property type="term" value="C:nucleus"/>
    <property type="evidence" value="ECO:0007669"/>
    <property type="project" value="UniProtKB-SubCell"/>
</dbReference>
<evidence type="ECO:0000256" key="6">
    <source>
        <dbReference type="ARBA" id="ARBA00038425"/>
    </source>
</evidence>
<feature type="compositionally biased region" description="Basic residues" evidence="9">
    <location>
        <begin position="285"/>
        <end position="295"/>
    </location>
</feature>
<evidence type="ECO:0000256" key="9">
    <source>
        <dbReference type="SAM" id="MobiDB-lite"/>
    </source>
</evidence>
<dbReference type="EMBL" id="HBUF01571605">
    <property type="protein sequence ID" value="CAG6766767.1"/>
    <property type="molecule type" value="Transcribed_RNA"/>
</dbReference>
<dbReference type="EMBL" id="HBUF01221529">
    <property type="protein sequence ID" value="CAG6669608.1"/>
    <property type="molecule type" value="Transcribed_RNA"/>
</dbReference>
<keyword evidence="2" id="KW-0217">Developmental protein</keyword>
<dbReference type="EMBL" id="HBUF01571604">
    <property type="protein sequence ID" value="CAG6766765.1"/>
    <property type="molecule type" value="Transcribed_RNA"/>
</dbReference>
<evidence type="ECO:0000256" key="3">
    <source>
        <dbReference type="ARBA" id="ARBA00023125"/>
    </source>
</evidence>
<feature type="region of interest" description="Disordered" evidence="9">
    <location>
        <begin position="87"/>
        <end position="200"/>
    </location>
</feature>
<dbReference type="EMBL" id="HBUF01221531">
    <property type="protein sequence ID" value="CAG6669612.1"/>
    <property type="molecule type" value="Transcribed_RNA"/>
</dbReference>
<reference evidence="11" key="1">
    <citation type="submission" date="2021-05" db="EMBL/GenBank/DDBJ databases">
        <authorList>
            <person name="Alioto T."/>
            <person name="Alioto T."/>
            <person name="Gomez Garrido J."/>
        </authorList>
    </citation>
    <scope>NUCLEOTIDE SEQUENCE</scope>
</reference>
<dbReference type="EMBL" id="HBUF01221533">
    <property type="protein sequence ID" value="CAG6669616.1"/>
    <property type="molecule type" value="Transcribed_RNA"/>
</dbReference>
<dbReference type="EMBL" id="HBUF01571606">
    <property type="protein sequence ID" value="CAG6766769.1"/>
    <property type="molecule type" value="Transcribed_RNA"/>
</dbReference>
<dbReference type="CDD" id="cd00086">
    <property type="entry name" value="homeodomain"/>
    <property type="match status" value="1"/>
</dbReference>
<dbReference type="EMBL" id="HBUF01221530">
    <property type="protein sequence ID" value="CAG6669610.1"/>
    <property type="molecule type" value="Transcribed_RNA"/>
</dbReference>
<dbReference type="PANTHER" id="PTHR24338">
    <property type="entry name" value="HOMEOBOX PROTEIN MSX"/>
    <property type="match status" value="1"/>
</dbReference>
<comment type="subcellular location">
    <subcellularLocation>
        <location evidence="1 7 8">Nucleus</location>
    </subcellularLocation>
</comment>
<organism evidence="11">
    <name type="scientific">Cacopsylla melanoneura</name>
    <dbReference type="NCBI Taxonomy" id="428564"/>
    <lineage>
        <taxon>Eukaryota</taxon>
        <taxon>Metazoa</taxon>
        <taxon>Ecdysozoa</taxon>
        <taxon>Arthropoda</taxon>
        <taxon>Hexapoda</taxon>
        <taxon>Insecta</taxon>
        <taxon>Pterygota</taxon>
        <taxon>Neoptera</taxon>
        <taxon>Paraneoptera</taxon>
        <taxon>Hemiptera</taxon>
        <taxon>Sternorrhyncha</taxon>
        <taxon>Psylloidea</taxon>
        <taxon>Psyllidae</taxon>
        <taxon>Psyllinae</taxon>
        <taxon>Cacopsylla</taxon>
    </lineage>
</organism>
<dbReference type="Pfam" id="PF00046">
    <property type="entry name" value="Homeodomain"/>
    <property type="match status" value="1"/>
</dbReference>
<evidence type="ECO:0000256" key="5">
    <source>
        <dbReference type="ARBA" id="ARBA00023242"/>
    </source>
</evidence>
<dbReference type="InterPro" id="IPR001356">
    <property type="entry name" value="HD"/>
</dbReference>
<evidence type="ECO:0000256" key="8">
    <source>
        <dbReference type="RuleBase" id="RU000682"/>
    </source>
</evidence>
<keyword evidence="5 7" id="KW-0539">Nucleus</keyword>
<feature type="compositionally biased region" description="Acidic residues" evidence="9">
    <location>
        <begin position="146"/>
        <end position="166"/>
    </location>
</feature>
<keyword evidence="4 7" id="KW-0371">Homeobox</keyword>
<protein>
    <submittedName>
        <fullName evidence="11">Muscle segmentation homeobox</fullName>
    </submittedName>
</protein>
<dbReference type="InterPro" id="IPR017970">
    <property type="entry name" value="Homeobox_CS"/>
</dbReference>
<dbReference type="EMBL" id="HBUF01221532">
    <property type="protein sequence ID" value="CAG6669614.1"/>
    <property type="molecule type" value="Transcribed_RNA"/>
</dbReference>
<feature type="region of interest" description="Disordered" evidence="9">
    <location>
        <begin position="266"/>
        <end position="297"/>
    </location>
</feature>
<dbReference type="InterPro" id="IPR050674">
    <property type="entry name" value="Msh_Homeobox_Regulators"/>
</dbReference>
<comment type="similarity">
    <text evidence="6">Belongs to the Msh homeobox family.</text>
</comment>